<dbReference type="EMBL" id="MU853762">
    <property type="protein sequence ID" value="KAK3944008.1"/>
    <property type="molecule type" value="Genomic_DNA"/>
</dbReference>
<evidence type="ECO:0000313" key="3">
    <source>
        <dbReference type="Proteomes" id="UP001303473"/>
    </source>
</evidence>
<feature type="chain" id="PRO_5042902490" evidence="1">
    <location>
        <begin position="20"/>
        <end position="151"/>
    </location>
</feature>
<proteinExistence type="predicted"/>
<feature type="signal peptide" evidence="1">
    <location>
        <begin position="1"/>
        <end position="19"/>
    </location>
</feature>
<keyword evidence="3" id="KW-1185">Reference proteome</keyword>
<dbReference type="Proteomes" id="UP001303473">
    <property type="component" value="Unassembled WGS sequence"/>
</dbReference>
<name>A0AAN6NFS5_9PEZI</name>
<evidence type="ECO:0000256" key="1">
    <source>
        <dbReference type="SAM" id="SignalP"/>
    </source>
</evidence>
<accession>A0AAN6NFS5</accession>
<organism evidence="2 3">
    <name type="scientific">Diplogelasinospora grovesii</name>
    <dbReference type="NCBI Taxonomy" id="303347"/>
    <lineage>
        <taxon>Eukaryota</taxon>
        <taxon>Fungi</taxon>
        <taxon>Dikarya</taxon>
        <taxon>Ascomycota</taxon>
        <taxon>Pezizomycotina</taxon>
        <taxon>Sordariomycetes</taxon>
        <taxon>Sordariomycetidae</taxon>
        <taxon>Sordariales</taxon>
        <taxon>Diplogelasinosporaceae</taxon>
        <taxon>Diplogelasinospora</taxon>
    </lineage>
</organism>
<protein>
    <submittedName>
        <fullName evidence="2">Uncharacterized protein</fullName>
    </submittedName>
</protein>
<keyword evidence="1" id="KW-0732">Signal</keyword>
<comment type="caution">
    <text evidence="2">The sequence shown here is derived from an EMBL/GenBank/DDBJ whole genome shotgun (WGS) entry which is preliminary data.</text>
</comment>
<dbReference type="AlphaFoldDB" id="A0AAN6NFS5"/>
<gene>
    <name evidence="2" type="ORF">QBC46DRAFT_376070</name>
</gene>
<sequence>MPPPFSLPFLILLQTLVLQIPSIPIFLRQRHLPVIFLPSLRVDLTMCFYEQTRWRCGFWKWGNFRQQCTKEYRIGKTCGLKLVFETGYRQDACKLCGQIAKKQRRLAKMTQDIERWKRDGNRPATVEKTESDLTKVRHSISRILEQHTRRT</sequence>
<reference evidence="3" key="1">
    <citation type="journal article" date="2023" name="Mol. Phylogenet. Evol.">
        <title>Genome-scale phylogeny and comparative genomics of the fungal order Sordariales.</title>
        <authorList>
            <person name="Hensen N."/>
            <person name="Bonometti L."/>
            <person name="Westerberg I."/>
            <person name="Brannstrom I.O."/>
            <person name="Guillou S."/>
            <person name="Cros-Aarteil S."/>
            <person name="Calhoun S."/>
            <person name="Haridas S."/>
            <person name="Kuo A."/>
            <person name="Mondo S."/>
            <person name="Pangilinan J."/>
            <person name="Riley R."/>
            <person name="LaButti K."/>
            <person name="Andreopoulos B."/>
            <person name="Lipzen A."/>
            <person name="Chen C."/>
            <person name="Yan M."/>
            <person name="Daum C."/>
            <person name="Ng V."/>
            <person name="Clum A."/>
            <person name="Steindorff A."/>
            <person name="Ohm R.A."/>
            <person name="Martin F."/>
            <person name="Silar P."/>
            <person name="Natvig D.O."/>
            <person name="Lalanne C."/>
            <person name="Gautier V."/>
            <person name="Ament-Velasquez S.L."/>
            <person name="Kruys A."/>
            <person name="Hutchinson M.I."/>
            <person name="Powell A.J."/>
            <person name="Barry K."/>
            <person name="Miller A.N."/>
            <person name="Grigoriev I.V."/>
            <person name="Debuchy R."/>
            <person name="Gladieux P."/>
            <person name="Hiltunen Thoren M."/>
            <person name="Johannesson H."/>
        </authorList>
    </citation>
    <scope>NUCLEOTIDE SEQUENCE [LARGE SCALE GENOMIC DNA]</scope>
    <source>
        <strain evidence="3">CBS 340.73</strain>
    </source>
</reference>
<evidence type="ECO:0000313" key="2">
    <source>
        <dbReference type="EMBL" id="KAK3944008.1"/>
    </source>
</evidence>